<keyword evidence="3" id="KW-0238">DNA-binding</keyword>
<dbReference type="FunFam" id="1.10.10.10:FF:000001">
    <property type="entry name" value="LysR family transcriptional regulator"/>
    <property type="match status" value="1"/>
</dbReference>
<dbReference type="InterPro" id="IPR005119">
    <property type="entry name" value="LysR_subst-bd"/>
</dbReference>
<accession>Q1LLE9</accession>
<dbReference type="InterPro" id="IPR050950">
    <property type="entry name" value="HTH-type_LysR_regulators"/>
</dbReference>
<dbReference type="GO" id="GO:0005829">
    <property type="term" value="C:cytosol"/>
    <property type="evidence" value="ECO:0007669"/>
    <property type="project" value="TreeGrafter"/>
</dbReference>
<dbReference type="GO" id="GO:0003677">
    <property type="term" value="F:DNA binding"/>
    <property type="evidence" value="ECO:0007669"/>
    <property type="project" value="UniProtKB-KW"/>
</dbReference>
<dbReference type="HOGENOM" id="CLU_039613_6_0_4"/>
<dbReference type="Pfam" id="PF00126">
    <property type="entry name" value="HTH_1"/>
    <property type="match status" value="1"/>
</dbReference>
<dbReference type="SUPFAM" id="SSF53850">
    <property type="entry name" value="Periplasmic binding protein-like II"/>
    <property type="match status" value="1"/>
</dbReference>
<dbReference type="STRING" id="266264.Rmet_2148"/>
<dbReference type="PROSITE" id="PS50931">
    <property type="entry name" value="HTH_LYSR"/>
    <property type="match status" value="1"/>
</dbReference>
<dbReference type="InterPro" id="IPR000847">
    <property type="entry name" value="LysR_HTH_N"/>
</dbReference>
<keyword evidence="7" id="KW-1185">Reference proteome</keyword>
<evidence type="ECO:0000313" key="6">
    <source>
        <dbReference type="EMBL" id="ABF09027.1"/>
    </source>
</evidence>
<dbReference type="InterPro" id="IPR036390">
    <property type="entry name" value="WH_DNA-bd_sf"/>
</dbReference>
<dbReference type="Proteomes" id="UP000002429">
    <property type="component" value="Chromosome"/>
</dbReference>
<dbReference type="PANTHER" id="PTHR30419">
    <property type="entry name" value="HTH-TYPE TRANSCRIPTIONAL REGULATOR YBHD"/>
    <property type="match status" value="1"/>
</dbReference>
<dbReference type="Gene3D" id="1.10.10.10">
    <property type="entry name" value="Winged helix-like DNA-binding domain superfamily/Winged helix DNA-binding domain"/>
    <property type="match status" value="1"/>
</dbReference>
<dbReference type="Pfam" id="PF03466">
    <property type="entry name" value="LysR_substrate"/>
    <property type="match status" value="1"/>
</dbReference>
<protein>
    <submittedName>
        <fullName evidence="6">Transcriptional regulator, LysR-family</fullName>
    </submittedName>
</protein>
<evidence type="ECO:0000259" key="5">
    <source>
        <dbReference type="PROSITE" id="PS50931"/>
    </source>
</evidence>
<gene>
    <name evidence="6" type="ordered locus">Rmet_2148</name>
</gene>
<evidence type="ECO:0000256" key="3">
    <source>
        <dbReference type="ARBA" id="ARBA00023125"/>
    </source>
</evidence>
<dbReference type="eggNOG" id="COG0583">
    <property type="taxonomic scope" value="Bacteria"/>
</dbReference>
<dbReference type="PRINTS" id="PR00039">
    <property type="entry name" value="HTHLYSR"/>
</dbReference>
<proteinExistence type="inferred from homology"/>
<comment type="similarity">
    <text evidence="1">Belongs to the LysR transcriptional regulatory family.</text>
</comment>
<dbReference type="AlphaFoldDB" id="Q1LLE9"/>
<evidence type="ECO:0000256" key="4">
    <source>
        <dbReference type="ARBA" id="ARBA00023163"/>
    </source>
</evidence>
<evidence type="ECO:0000256" key="2">
    <source>
        <dbReference type="ARBA" id="ARBA00023015"/>
    </source>
</evidence>
<organism evidence="6 7">
    <name type="scientific">Cupriavidus metallidurans (strain ATCC 43123 / DSM 2839 / NBRC 102507 / CH34)</name>
    <name type="common">Ralstonia metallidurans</name>
    <dbReference type="NCBI Taxonomy" id="266264"/>
    <lineage>
        <taxon>Bacteria</taxon>
        <taxon>Pseudomonadati</taxon>
        <taxon>Pseudomonadota</taxon>
        <taxon>Betaproteobacteria</taxon>
        <taxon>Burkholderiales</taxon>
        <taxon>Burkholderiaceae</taxon>
        <taxon>Cupriavidus</taxon>
    </lineage>
</organism>
<evidence type="ECO:0000256" key="1">
    <source>
        <dbReference type="ARBA" id="ARBA00009437"/>
    </source>
</evidence>
<feature type="domain" description="HTH lysR-type" evidence="5">
    <location>
        <begin position="22"/>
        <end position="79"/>
    </location>
</feature>
<evidence type="ECO:0000313" key="7">
    <source>
        <dbReference type="Proteomes" id="UP000002429"/>
    </source>
</evidence>
<dbReference type="GO" id="GO:0003700">
    <property type="term" value="F:DNA-binding transcription factor activity"/>
    <property type="evidence" value="ECO:0007669"/>
    <property type="project" value="InterPro"/>
</dbReference>
<dbReference type="KEGG" id="rme:Rmet_2148"/>
<dbReference type="EMBL" id="CP000352">
    <property type="protein sequence ID" value="ABF09027.1"/>
    <property type="molecule type" value="Genomic_DNA"/>
</dbReference>
<sequence>MRCGPIIQVQISYRSNAIYAYMNLKRLEHLVAVAEEGSLAAAARRVHLSQPALTRSIQTLEEEAGAVLFDRGTRGVTLTAVGRMVTERARRILFETHCLTRDLTLVRQHEIGSVQIGLGAFPAAMLLPEVLCLLHREWPGLQIATEVSDPRALLDALRAERLDFVVIEQSTVPTLAELEVQRLPEESAGLFVRQGHPLARRPVLLPALREAALVSVVFPPETHERLRKVLRCKPGEALPFQVESNDFRALTYLAKHTDAVLLAPARAVRDETAAGSLVPLDVPGLPAMTMQFAVVRLAQRTLSPAAGRAVAAIEAVA</sequence>
<reference evidence="7" key="1">
    <citation type="journal article" date="2010" name="PLoS ONE">
        <title>The complete genome sequence of Cupriavidus metallidurans strain CH34, a master survivalist in harsh and anthropogenic environments.</title>
        <authorList>
            <person name="Janssen P.J."/>
            <person name="Van Houdt R."/>
            <person name="Moors H."/>
            <person name="Monsieurs P."/>
            <person name="Morin N."/>
            <person name="Michaux A."/>
            <person name="Benotmane M.A."/>
            <person name="Leys N."/>
            <person name="Vallaeys T."/>
            <person name="Lapidus A."/>
            <person name="Monchy S."/>
            <person name="Medigue C."/>
            <person name="Taghavi S."/>
            <person name="McCorkle S."/>
            <person name="Dunn J."/>
            <person name="van der Lelie D."/>
            <person name="Mergeay M."/>
        </authorList>
    </citation>
    <scope>NUCLEOTIDE SEQUENCE [LARGE SCALE GENOMIC DNA]</scope>
    <source>
        <strain evidence="7">ATCC 43123 / DSM 2839 / NBRC 102507 / CH34</strain>
    </source>
</reference>
<keyword evidence="2" id="KW-0805">Transcription regulation</keyword>
<dbReference type="PANTHER" id="PTHR30419:SF30">
    <property type="entry name" value="LYSR FAMILY TRANSCRIPTIONAL REGULATOR"/>
    <property type="match status" value="1"/>
</dbReference>
<name>Q1LLE9_CUPMC</name>
<dbReference type="Gene3D" id="3.40.190.10">
    <property type="entry name" value="Periplasmic binding protein-like II"/>
    <property type="match status" value="2"/>
</dbReference>
<dbReference type="InterPro" id="IPR036388">
    <property type="entry name" value="WH-like_DNA-bd_sf"/>
</dbReference>
<keyword evidence="4" id="KW-0804">Transcription</keyword>
<dbReference type="SUPFAM" id="SSF46785">
    <property type="entry name" value="Winged helix' DNA-binding domain"/>
    <property type="match status" value="1"/>
</dbReference>